<feature type="domain" description="Blue (type 1) copper" evidence="9">
    <location>
        <begin position="65"/>
        <end position="167"/>
    </location>
</feature>
<gene>
    <name evidence="10" type="primary">copC2</name>
    <name evidence="10" type="ordered locus">Bpet4592</name>
</gene>
<dbReference type="PANTHER" id="PTHR38439:SF3">
    <property type="entry name" value="COPPER-RESISTANT CUPROPROTEIN COPI"/>
    <property type="match status" value="1"/>
</dbReference>
<dbReference type="InterPro" id="IPR000923">
    <property type="entry name" value="BlueCu_1"/>
</dbReference>
<organism evidence="10 11">
    <name type="scientific">Bordetella petrii (strain ATCC BAA-461 / DSM 12804 / CCUG 43448 / CIP 107267 / Se-1111R)</name>
    <dbReference type="NCBI Taxonomy" id="340100"/>
    <lineage>
        <taxon>Bacteria</taxon>
        <taxon>Pseudomonadati</taxon>
        <taxon>Pseudomonadota</taxon>
        <taxon>Betaproteobacteria</taxon>
        <taxon>Burkholderiales</taxon>
        <taxon>Alcaligenaceae</taxon>
        <taxon>Bordetella</taxon>
    </lineage>
</organism>
<comment type="subcellular location">
    <subcellularLocation>
        <location evidence="1">Periplasm</location>
    </subcellularLocation>
</comment>
<evidence type="ECO:0000256" key="7">
    <source>
        <dbReference type="SAM" id="MobiDB-lite"/>
    </source>
</evidence>
<evidence type="ECO:0000259" key="9">
    <source>
        <dbReference type="Pfam" id="PF00127"/>
    </source>
</evidence>
<feature type="signal peptide" evidence="8">
    <location>
        <begin position="1"/>
        <end position="25"/>
    </location>
</feature>
<keyword evidence="6" id="KW-0186">Copper</keyword>
<evidence type="ECO:0000256" key="1">
    <source>
        <dbReference type="ARBA" id="ARBA00004418"/>
    </source>
</evidence>
<dbReference type="InterPro" id="IPR028871">
    <property type="entry name" value="BlueCu_1_BS"/>
</dbReference>
<dbReference type="Pfam" id="PF00127">
    <property type="entry name" value="Copper-bind"/>
    <property type="match status" value="1"/>
</dbReference>
<dbReference type="GO" id="GO:0005507">
    <property type="term" value="F:copper ion binding"/>
    <property type="evidence" value="ECO:0007669"/>
    <property type="project" value="InterPro"/>
</dbReference>
<dbReference type="InterPro" id="IPR050845">
    <property type="entry name" value="Cu-binding_ET"/>
</dbReference>
<evidence type="ECO:0000256" key="6">
    <source>
        <dbReference type="ARBA" id="ARBA00023008"/>
    </source>
</evidence>
<dbReference type="PANTHER" id="PTHR38439">
    <property type="entry name" value="AURACYANIN-B"/>
    <property type="match status" value="1"/>
</dbReference>
<dbReference type="Proteomes" id="UP000001225">
    <property type="component" value="Chromosome"/>
</dbReference>
<dbReference type="STRING" id="94624.Bpet4592"/>
<keyword evidence="8" id="KW-0732">Signal</keyword>
<dbReference type="CDD" id="cd04211">
    <property type="entry name" value="Cupredoxin_like_2"/>
    <property type="match status" value="1"/>
</dbReference>
<dbReference type="SUPFAM" id="SSF49503">
    <property type="entry name" value="Cupredoxins"/>
    <property type="match status" value="1"/>
</dbReference>
<dbReference type="GO" id="GO:0042597">
    <property type="term" value="C:periplasmic space"/>
    <property type="evidence" value="ECO:0007669"/>
    <property type="project" value="UniProtKB-SubCell"/>
</dbReference>
<evidence type="ECO:0000256" key="8">
    <source>
        <dbReference type="SAM" id="SignalP"/>
    </source>
</evidence>
<sequence length="167" mass="17608">MSKVINRVRLIAAVGAAVISFGALAAGSHGSEHGSNHSGGHETAAPIGKAGNASKVSRTIDVVMTDAMRFTPDRIDVKAGETVRFRVTNSGKIRHEMVLGTEADLSGHYQMMLKDPGMRHEEANSVSLEAGKTGEIVWQFDKAGHVAFACLEPGHYPAGMKGAVSVK</sequence>
<name>A9IF17_BORPD</name>
<dbReference type="EMBL" id="AM902716">
    <property type="protein sequence ID" value="CAP44943.1"/>
    <property type="molecule type" value="Genomic_DNA"/>
</dbReference>
<evidence type="ECO:0000256" key="4">
    <source>
        <dbReference type="ARBA" id="ARBA00022764"/>
    </source>
</evidence>
<keyword evidence="11" id="KW-1185">Reference proteome</keyword>
<evidence type="ECO:0000313" key="10">
    <source>
        <dbReference type="EMBL" id="CAP44943.1"/>
    </source>
</evidence>
<keyword evidence="4" id="KW-0574">Periplasm</keyword>
<dbReference type="KEGG" id="bpt:Bpet4592"/>
<accession>A9IF17</accession>
<protein>
    <submittedName>
        <fullName evidence="10">Copper tolerance protein</fullName>
    </submittedName>
</protein>
<dbReference type="PROSITE" id="PS00196">
    <property type="entry name" value="COPPER_BLUE"/>
    <property type="match status" value="1"/>
</dbReference>
<dbReference type="eggNOG" id="COG4454">
    <property type="taxonomic scope" value="Bacteria"/>
</dbReference>
<proteinExistence type="predicted"/>
<evidence type="ECO:0000256" key="5">
    <source>
        <dbReference type="ARBA" id="ARBA00022982"/>
    </source>
</evidence>
<reference evidence="10 11" key="1">
    <citation type="journal article" date="2008" name="BMC Genomics">
        <title>The missing link: Bordetella petrii is endowed with both the metabolic versatility of environmental bacteria and virulence traits of pathogenic Bordetellae.</title>
        <authorList>
            <person name="Gross R."/>
            <person name="Guzman C.A."/>
            <person name="Sebaihia M."/>
            <person name="Martins Dos Santos V.A."/>
            <person name="Pieper D.H."/>
            <person name="Koebnik R."/>
            <person name="Lechner M."/>
            <person name="Bartels D."/>
            <person name="Buhrmester J."/>
            <person name="Choudhuri J.V."/>
            <person name="Ebensen T."/>
            <person name="Gaigalat L."/>
            <person name="Herrmann S."/>
            <person name="Khachane A.N."/>
            <person name="Larisch C."/>
            <person name="Link S."/>
            <person name="Linke B."/>
            <person name="Meyer F."/>
            <person name="Mormann S."/>
            <person name="Nakunst D."/>
            <person name="Rueckert C."/>
            <person name="Schneiker-Bekel S."/>
            <person name="Schulze K."/>
            <person name="Vorhoelter F.J."/>
            <person name="Yevsa T."/>
            <person name="Engle J.T."/>
            <person name="Goldman W.E."/>
            <person name="Puehler A."/>
            <person name="Goebel U.B."/>
            <person name="Goesmann A."/>
            <person name="Bloecker H."/>
            <person name="Kaiser O."/>
            <person name="Martinez-Arias R."/>
        </authorList>
    </citation>
    <scope>NUCLEOTIDE SEQUENCE [LARGE SCALE GENOMIC DNA]</scope>
    <source>
        <strain evidence="11">ATCC BAA-461 / DSM 12804 / CCUG 43448 / CIP 107267 / Se-1111R</strain>
    </source>
</reference>
<keyword evidence="2" id="KW-0813">Transport</keyword>
<dbReference type="InterPro" id="IPR008972">
    <property type="entry name" value="Cupredoxin"/>
</dbReference>
<feature type="chain" id="PRO_5002736392" evidence="8">
    <location>
        <begin position="26"/>
        <end position="167"/>
    </location>
</feature>
<keyword evidence="3" id="KW-0479">Metal-binding</keyword>
<evidence type="ECO:0000256" key="2">
    <source>
        <dbReference type="ARBA" id="ARBA00022448"/>
    </source>
</evidence>
<dbReference type="AlphaFoldDB" id="A9IF17"/>
<keyword evidence="5" id="KW-0249">Electron transport</keyword>
<evidence type="ECO:0000313" key="11">
    <source>
        <dbReference type="Proteomes" id="UP000001225"/>
    </source>
</evidence>
<feature type="region of interest" description="Disordered" evidence="7">
    <location>
        <begin position="28"/>
        <end position="51"/>
    </location>
</feature>
<dbReference type="Gene3D" id="2.60.40.420">
    <property type="entry name" value="Cupredoxins - blue copper proteins"/>
    <property type="match status" value="1"/>
</dbReference>
<evidence type="ECO:0000256" key="3">
    <source>
        <dbReference type="ARBA" id="ARBA00022723"/>
    </source>
</evidence>
<dbReference type="GO" id="GO:0009055">
    <property type="term" value="F:electron transfer activity"/>
    <property type="evidence" value="ECO:0007669"/>
    <property type="project" value="InterPro"/>
</dbReference>